<dbReference type="GO" id="GO:0098831">
    <property type="term" value="C:presynaptic active zone cytoplasmic component"/>
    <property type="evidence" value="ECO:0007669"/>
    <property type="project" value="TreeGrafter"/>
</dbReference>
<dbReference type="GO" id="GO:0016081">
    <property type="term" value="P:synaptic vesicle docking"/>
    <property type="evidence" value="ECO:0007669"/>
    <property type="project" value="TreeGrafter"/>
</dbReference>
<feature type="compositionally biased region" description="Basic and acidic residues" evidence="1">
    <location>
        <begin position="179"/>
        <end position="191"/>
    </location>
</feature>
<dbReference type="OMA" id="SSQMCER"/>
<feature type="compositionally biased region" description="Polar residues" evidence="1">
    <location>
        <begin position="192"/>
        <end position="209"/>
    </location>
</feature>
<organism evidence="3 4">
    <name type="scientific">Seriola dumerili</name>
    <name type="common">Greater amberjack</name>
    <name type="synonym">Caranx dumerili</name>
    <dbReference type="NCBI Taxonomy" id="41447"/>
    <lineage>
        <taxon>Eukaryota</taxon>
        <taxon>Metazoa</taxon>
        <taxon>Chordata</taxon>
        <taxon>Craniata</taxon>
        <taxon>Vertebrata</taxon>
        <taxon>Euteleostomi</taxon>
        <taxon>Actinopterygii</taxon>
        <taxon>Neopterygii</taxon>
        <taxon>Teleostei</taxon>
        <taxon>Neoteleostei</taxon>
        <taxon>Acanthomorphata</taxon>
        <taxon>Carangaria</taxon>
        <taxon>Carangiformes</taxon>
        <taxon>Carangidae</taxon>
        <taxon>Seriola</taxon>
    </lineage>
</organism>
<evidence type="ECO:0000313" key="4">
    <source>
        <dbReference type="Proteomes" id="UP000261420"/>
    </source>
</evidence>
<dbReference type="Proteomes" id="UP000261420">
    <property type="component" value="Unplaced"/>
</dbReference>
<feature type="domain" description="C2" evidence="2">
    <location>
        <begin position="1"/>
        <end position="108"/>
    </location>
</feature>
<dbReference type="FunFam" id="2.60.40.150:FF:000031">
    <property type="entry name" value="Protein unc-13 homolog B"/>
    <property type="match status" value="1"/>
</dbReference>
<reference evidence="3" key="1">
    <citation type="submission" date="2025-08" db="UniProtKB">
        <authorList>
            <consortium name="Ensembl"/>
        </authorList>
    </citation>
    <scope>IDENTIFICATION</scope>
</reference>
<sequence length="243" mass="28367">MYRDTQTHTHTHTHTHTPTLHMLFQSSPHLFNAYVTLKVQNVKSTTITVRGDQPCWEQDFMFEINHLESGLVVELWNKGLIWDTMIGTALIPLDAIRQSDEEGPGEWTSLDSEVLMREDEICGTTNPTPHQVLLDTRFELPFDIPDDEAQYWTNKLERINTMRIHDEVSLLTFDDHDSAVDDRDSDYRSETSNRPPRFHNTPQTNSSVHQYPIGRRVQHQALSRESDSMQSYELDYREMRGPR</sequence>
<dbReference type="GO" id="GO:0017075">
    <property type="term" value="F:syntaxin-1 binding"/>
    <property type="evidence" value="ECO:0007669"/>
    <property type="project" value="TreeGrafter"/>
</dbReference>
<dbReference type="GO" id="GO:0042734">
    <property type="term" value="C:presynaptic membrane"/>
    <property type="evidence" value="ECO:0007669"/>
    <property type="project" value="TreeGrafter"/>
</dbReference>
<dbReference type="InterPro" id="IPR035892">
    <property type="entry name" value="C2_domain_sf"/>
</dbReference>
<proteinExistence type="predicted"/>
<evidence type="ECO:0000259" key="2">
    <source>
        <dbReference type="PROSITE" id="PS50004"/>
    </source>
</evidence>
<evidence type="ECO:0000313" key="3">
    <source>
        <dbReference type="Ensembl" id="ENSSDUP00000026759.1"/>
    </source>
</evidence>
<dbReference type="GO" id="GO:0019992">
    <property type="term" value="F:diacylglycerol binding"/>
    <property type="evidence" value="ECO:0007669"/>
    <property type="project" value="InterPro"/>
</dbReference>
<dbReference type="STRING" id="41447.ENSSDUP00000026759"/>
<dbReference type="SMART" id="SM00239">
    <property type="entry name" value="C2"/>
    <property type="match status" value="1"/>
</dbReference>
<dbReference type="GO" id="GO:0035249">
    <property type="term" value="P:synaptic transmission, glutamatergic"/>
    <property type="evidence" value="ECO:0007669"/>
    <property type="project" value="TreeGrafter"/>
</dbReference>
<dbReference type="Ensembl" id="ENSSDUT00000027236.1">
    <property type="protein sequence ID" value="ENSSDUP00000026759.1"/>
    <property type="gene ID" value="ENSSDUG00000019391.1"/>
</dbReference>
<dbReference type="GeneTree" id="ENSGT00940000165775"/>
<dbReference type="AlphaFoldDB" id="A0A3B4V805"/>
<dbReference type="InterPro" id="IPR000008">
    <property type="entry name" value="C2_dom"/>
</dbReference>
<dbReference type="GO" id="GO:0005516">
    <property type="term" value="F:calmodulin binding"/>
    <property type="evidence" value="ECO:0007669"/>
    <property type="project" value="TreeGrafter"/>
</dbReference>
<feature type="region of interest" description="Disordered" evidence="1">
    <location>
        <begin position="179"/>
        <end position="243"/>
    </location>
</feature>
<dbReference type="GO" id="GO:0099525">
    <property type="term" value="P:presynaptic dense core vesicle exocytosis"/>
    <property type="evidence" value="ECO:0007669"/>
    <property type="project" value="TreeGrafter"/>
</dbReference>
<dbReference type="GO" id="GO:0061789">
    <property type="term" value="P:dense core granule priming"/>
    <property type="evidence" value="ECO:0007669"/>
    <property type="project" value="TreeGrafter"/>
</dbReference>
<dbReference type="PANTHER" id="PTHR10480">
    <property type="entry name" value="PROTEIN UNC-13 HOMOLOG"/>
    <property type="match status" value="1"/>
</dbReference>
<keyword evidence="4" id="KW-1185">Reference proteome</keyword>
<name>A0A3B4V805_SERDU</name>
<dbReference type="GO" id="GO:0043195">
    <property type="term" value="C:terminal bouton"/>
    <property type="evidence" value="ECO:0007669"/>
    <property type="project" value="TreeGrafter"/>
</dbReference>
<dbReference type="InterPro" id="IPR027080">
    <property type="entry name" value="Unc-13"/>
</dbReference>
<dbReference type="GO" id="GO:0031594">
    <property type="term" value="C:neuromuscular junction"/>
    <property type="evidence" value="ECO:0007669"/>
    <property type="project" value="TreeGrafter"/>
</dbReference>
<dbReference type="PROSITE" id="PS50004">
    <property type="entry name" value="C2"/>
    <property type="match status" value="1"/>
</dbReference>
<dbReference type="GO" id="GO:0016082">
    <property type="term" value="P:synaptic vesicle priming"/>
    <property type="evidence" value="ECO:0007669"/>
    <property type="project" value="TreeGrafter"/>
</dbReference>
<dbReference type="SUPFAM" id="SSF49562">
    <property type="entry name" value="C2 domain (Calcium/lipid-binding domain, CaLB)"/>
    <property type="match status" value="1"/>
</dbReference>
<accession>A0A3B4V805</accession>
<evidence type="ECO:0000256" key="1">
    <source>
        <dbReference type="SAM" id="MobiDB-lite"/>
    </source>
</evidence>
<dbReference type="GO" id="GO:0030672">
    <property type="term" value="C:synaptic vesicle membrane"/>
    <property type="evidence" value="ECO:0007669"/>
    <property type="project" value="TreeGrafter"/>
</dbReference>
<dbReference type="Pfam" id="PF00168">
    <property type="entry name" value="C2"/>
    <property type="match status" value="1"/>
</dbReference>
<dbReference type="PANTHER" id="PTHR10480:SF14">
    <property type="entry name" value="PROTEIN UNC-13 HOMOLOG B-LIKE"/>
    <property type="match status" value="1"/>
</dbReference>
<dbReference type="Gene3D" id="2.60.40.150">
    <property type="entry name" value="C2 domain"/>
    <property type="match status" value="1"/>
</dbReference>
<protein>
    <recommendedName>
        <fullName evidence="2">C2 domain-containing protein</fullName>
    </recommendedName>
</protein>
<reference evidence="3" key="2">
    <citation type="submission" date="2025-09" db="UniProtKB">
        <authorList>
            <consortium name="Ensembl"/>
        </authorList>
    </citation>
    <scope>IDENTIFICATION</scope>
</reference>
<feature type="compositionally biased region" description="Basic and acidic residues" evidence="1">
    <location>
        <begin position="234"/>
        <end position="243"/>
    </location>
</feature>